<organism evidence="2 3">
    <name type="scientific">Tessaracoccus aquimaris</name>
    <dbReference type="NCBI Taxonomy" id="1332264"/>
    <lineage>
        <taxon>Bacteria</taxon>
        <taxon>Bacillati</taxon>
        <taxon>Actinomycetota</taxon>
        <taxon>Actinomycetes</taxon>
        <taxon>Propionibacteriales</taxon>
        <taxon>Propionibacteriaceae</taxon>
        <taxon>Tessaracoccus</taxon>
    </lineage>
</organism>
<feature type="transmembrane region" description="Helical" evidence="1">
    <location>
        <begin position="109"/>
        <end position="128"/>
    </location>
</feature>
<accession>A0A1Q2CQE2</accession>
<feature type="transmembrane region" description="Helical" evidence="1">
    <location>
        <begin position="76"/>
        <end position="97"/>
    </location>
</feature>
<gene>
    <name evidence="2" type="ORF">BW730_13245</name>
</gene>
<dbReference type="AlphaFoldDB" id="A0A1Q2CQE2"/>
<dbReference type="InterPro" id="IPR049713">
    <property type="entry name" value="Pr6Pr-like"/>
</dbReference>
<feature type="transmembrane region" description="Helical" evidence="1">
    <location>
        <begin position="140"/>
        <end position="158"/>
    </location>
</feature>
<dbReference type="STRING" id="1332264.BW730_13245"/>
<dbReference type="EMBL" id="CP019606">
    <property type="protein sequence ID" value="AQP48322.1"/>
    <property type="molecule type" value="Genomic_DNA"/>
</dbReference>
<sequence>MKPLWPAVARLTLAALILAAVAWTFAFAWADLGKPPNPFNYFGYFTVQANLLAMVVLAAVAVLSLTARRVPGWLHVARGCVTVYLVIVGIVYATLLAPLAEAGGVPVPWANTVLHIITPLFLPLDWALVRDRPPLPWRALPWVLAYPAVWLGVVLARGASDGWVPYPFLDPGNGYGSVAVVCLAIFATGLALGAVVWWASHRLPSVPAADGGTA</sequence>
<keyword evidence="1" id="KW-0472">Membrane</keyword>
<evidence type="ECO:0000313" key="2">
    <source>
        <dbReference type="EMBL" id="AQP48322.1"/>
    </source>
</evidence>
<evidence type="ECO:0000256" key="1">
    <source>
        <dbReference type="SAM" id="Phobius"/>
    </source>
</evidence>
<keyword evidence="3" id="KW-1185">Reference proteome</keyword>
<dbReference type="Proteomes" id="UP000188145">
    <property type="component" value="Chromosome"/>
</dbReference>
<dbReference type="KEGG" id="tes:BW730_13245"/>
<name>A0A1Q2CQE2_9ACTN</name>
<evidence type="ECO:0000313" key="3">
    <source>
        <dbReference type="Proteomes" id="UP000188145"/>
    </source>
</evidence>
<evidence type="ECO:0008006" key="4">
    <source>
        <dbReference type="Google" id="ProtNLM"/>
    </source>
</evidence>
<keyword evidence="1" id="KW-1133">Transmembrane helix</keyword>
<reference evidence="3" key="1">
    <citation type="submission" date="2017-02" db="EMBL/GenBank/DDBJ databases">
        <title>Tessaracoccus aquaemaris sp. nov., isolated from the intestine of a Korean rockfish, Sebastes schlegelii, in a marine aquaculture pond.</title>
        <authorList>
            <person name="Tak E.J."/>
            <person name="Bae J.-W."/>
        </authorList>
    </citation>
    <scope>NUCLEOTIDE SEQUENCE [LARGE SCALE GENOMIC DNA]</scope>
    <source>
        <strain evidence="3">NSG39</strain>
    </source>
</reference>
<dbReference type="OrthoDB" id="9809977at2"/>
<feature type="transmembrane region" description="Helical" evidence="1">
    <location>
        <begin position="41"/>
        <end position="64"/>
    </location>
</feature>
<dbReference type="NCBIfam" id="NF038065">
    <property type="entry name" value="Pr6Pr"/>
    <property type="match status" value="1"/>
</dbReference>
<keyword evidence="1" id="KW-0812">Transmembrane</keyword>
<feature type="transmembrane region" description="Helical" evidence="1">
    <location>
        <begin position="178"/>
        <end position="199"/>
    </location>
</feature>
<proteinExistence type="predicted"/>
<dbReference type="RefSeq" id="WP_077686654.1">
    <property type="nucleotide sequence ID" value="NZ_CP019606.1"/>
</dbReference>
<feature type="transmembrane region" description="Helical" evidence="1">
    <location>
        <begin position="7"/>
        <end position="29"/>
    </location>
</feature>
<protein>
    <recommendedName>
        <fullName evidence="4">F420-dependent oxidoreductase</fullName>
    </recommendedName>
</protein>